<gene>
    <name evidence="2" type="ORF">D9758_013042</name>
</gene>
<protein>
    <recommendedName>
        <fullName evidence="4">F-box domain-containing protein</fullName>
    </recommendedName>
</protein>
<feature type="compositionally biased region" description="Acidic residues" evidence="1">
    <location>
        <begin position="453"/>
        <end position="466"/>
    </location>
</feature>
<reference evidence="2 3" key="1">
    <citation type="journal article" date="2020" name="ISME J.">
        <title>Uncovering the hidden diversity of litter-decomposition mechanisms in mushroom-forming fungi.</title>
        <authorList>
            <person name="Floudas D."/>
            <person name="Bentzer J."/>
            <person name="Ahren D."/>
            <person name="Johansson T."/>
            <person name="Persson P."/>
            <person name="Tunlid A."/>
        </authorList>
    </citation>
    <scope>NUCLEOTIDE SEQUENCE [LARGE SCALE GENOMIC DNA]</scope>
    <source>
        <strain evidence="2 3">CBS 291.85</strain>
    </source>
</reference>
<organism evidence="2 3">
    <name type="scientific">Tetrapyrgos nigripes</name>
    <dbReference type="NCBI Taxonomy" id="182062"/>
    <lineage>
        <taxon>Eukaryota</taxon>
        <taxon>Fungi</taxon>
        <taxon>Dikarya</taxon>
        <taxon>Basidiomycota</taxon>
        <taxon>Agaricomycotina</taxon>
        <taxon>Agaricomycetes</taxon>
        <taxon>Agaricomycetidae</taxon>
        <taxon>Agaricales</taxon>
        <taxon>Marasmiineae</taxon>
        <taxon>Marasmiaceae</taxon>
        <taxon>Tetrapyrgos</taxon>
    </lineage>
</organism>
<evidence type="ECO:0000313" key="3">
    <source>
        <dbReference type="Proteomes" id="UP000559256"/>
    </source>
</evidence>
<dbReference type="Gene3D" id="1.20.1280.50">
    <property type="match status" value="1"/>
</dbReference>
<dbReference type="OrthoDB" id="3226064at2759"/>
<dbReference type="EMBL" id="JAACJM010000109">
    <property type="protein sequence ID" value="KAF5345708.1"/>
    <property type="molecule type" value="Genomic_DNA"/>
</dbReference>
<name>A0A8H5CQC2_9AGAR</name>
<dbReference type="Proteomes" id="UP000559256">
    <property type="component" value="Unassembled WGS sequence"/>
</dbReference>
<feature type="region of interest" description="Disordered" evidence="1">
    <location>
        <begin position="428"/>
        <end position="470"/>
    </location>
</feature>
<comment type="caution">
    <text evidence="2">The sequence shown here is derived from an EMBL/GenBank/DDBJ whole genome shotgun (WGS) entry which is preliminary data.</text>
</comment>
<evidence type="ECO:0008006" key="4">
    <source>
        <dbReference type="Google" id="ProtNLM"/>
    </source>
</evidence>
<dbReference type="InterPro" id="IPR036047">
    <property type="entry name" value="F-box-like_dom_sf"/>
</dbReference>
<sequence>MSLFTLPVELLEHILVHCAYEGHPESIFRASQTCTTLRDLVYNPSVELLWREAYLSTLDDPNGPRGILVRFLDWKHDYSEEFCWKKNFIAMLVLRKEWKATHFSLDTAFYENLQQNLRSLLSLTMDLPPLLPDRDTSRRAVFLDNLLANGLPELFVHKLIGKRDLSEWVNSEGVEDFRSKILAPSWEEWPLGRLFYQVLFHTSFRPFVAWSCPDVETQRDLARTVARHRVYSMLYPSRLRCWGPFLRCTHMTLAGNPTQPTRPHELFPDYPFLSAARIVVEANLRSILQLDSEVETSAQVYPLFSHPYARRDVYEFIQRIDGKTSVGGDSRADGLNALRMGSGSGFWDGEQTKTRWLRERDEAEGKRSDSDEDGWDWAGVEGIWARAVCWMDYQDLLYHNLSAISPHSSSDQLNHNMRETCRISSTTFKITGYSQPEQPSIPSSKISDHSEEPSPEEGSQDSEEESKSESTSTLFDTLVYALPIIHFSDQPAPGTTGFEAQVQASRSIRGTVRMISGGAVRWSMTSRDNLAGEDEWAMEGVQIGGIGSALGVVGMWTGVDHGRGEPIGELLSPVSCEEVASF</sequence>
<feature type="compositionally biased region" description="Basic and acidic residues" evidence="1">
    <location>
        <begin position="351"/>
        <end position="369"/>
    </location>
</feature>
<feature type="region of interest" description="Disordered" evidence="1">
    <location>
        <begin position="351"/>
        <end position="372"/>
    </location>
</feature>
<proteinExistence type="predicted"/>
<evidence type="ECO:0000256" key="1">
    <source>
        <dbReference type="SAM" id="MobiDB-lite"/>
    </source>
</evidence>
<dbReference type="AlphaFoldDB" id="A0A8H5CQC2"/>
<dbReference type="SUPFAM" id="SSF81383">
    <property type="entry name" value="F-box domain"/>
    <property type="match status" value="1"/>
</dbReference>
<evidence type="ECO:0000313" key="2">
    <source>
        <dbReference type="EMBL" id="KAF5345708.1"/>
    </source>
</evidence>
<feature type="compositionally biased region" description="Polar residues" evidence="1">
    <location>
        <begin position="428"/>
        <end position="445"/>
    </location>
</feature>
<accession>A0A8H5CQC2</accession>
<keyword evidence="3" id="KW-1185">Reference proteome</keyword>